<sequence length="119" mass="13913">MTAEQLQFLFALFSFVGVIGILFYIILGKAKTEEREARIERLEEELISLKDYVYKREEENEEPEVESMKEKIIALYEEGADITLIENALNVPKAKIEMVLKFHNINKSDNWRESVNNTL</sequence>
<dbReference type="AlphaFoldDB" id="A0A6S6SY98"/>
<proteinExistence type="predicted"/>
<protein>
    <submittedName>
        <fullName evidence="2">Uncharacterized protein</fullName>
    </submittedName>
</protein>
<organism evidence="2">
    <name type="scientific">uncultured Sulfurovum sp</name>
    <dbReference type="NCBI Taxonomy" id="269237"/>
    <lineage>
        <taxon>Bacteria</taxon>
        <taxon>Pseudomonadati</taxon>
        <taxon>Campylobacterota</taxon>
        <taxon>Epsilonproteobacteria</taxon>
        <taxon>Campylobacterales</taxon>
        <taxon>Sulfurovaceae</taxon>
        <taxon>Sulfurovum</taxon>
        <taxon>environmental samples</taxon>
    </lineage>
</organism>
<reference evidence="2" key="1">
    <citation type="submission" date="2020-01" db="EMBL/GenBank/DDBJ databases">
        <authorList>
            <person name="Meier V. D."/>
            <person name="Meier V D."/>
        </authorList>
    </citation>
    <scope>NUCLEOTIDE SEQUENCE</scope>
    <source>
        <strain evidence="2">HLG_WM_MAG_06</strain>
    </source>
</reference>
<feature type="transmembrane region" description="Helical" evidence="1">
    <location>
        <begin position="6"/>
        <end position="27"/>
    </location>
</feature>
<gene>
    <name evidence="2" type="ORF">HELGO_WM18549</name>
</gene>
<keyword evidence="1" id="KW-0812">Transmembrane</keyword>
<keyword evidence="1" id="KW-0472">Membrane</keyword>
<dbReference type="EMBL" id="CACVAP010000065">
    <property type="protein sequence ID" value="CAA6812051.1"/>
    <property type="molecule type" value="Genomic_DNA"/>
</dbReference>
<name>A0A6S6SY98_9BACT</name>
<accession>A0A6S6SY98</accession>
<evidence type="ECO:0000256" key="1">
    <source>
        <dbReference type="SAM" id="Phobius"/>
    </source>
</evidence>
<keyword evidence="1" id="KW-1133">Transmembrane helix</keyword>
<evidence type="ECO:0000313" key="2">
    <source>
        <dbReference type="EMBL" id="CAA6812051.1"/>
    </source>
</evidence>